<dbReference type="PANTHER" id="PTHR43072:SF60">
    <property type="entry name" value="L-2,4-DIAMINOBUTYRIC ACID ACETYLTRANSFERASE"/>
    <property type="match status" value="1"/>
</dbReference>
<dbReference type="EMBL" id="JAHKKG010000008">
    <property type="protein sequence ID" value="MBU2667115.1"/>
    <property type="molecule type" value="Genomic_DNA"/>
</dbReference>
<keyword evidence="4" id="KW-1185">Reference proteome</keyword>
<feature type="compositionally biased region" description="Basic and acidic residues" evidence="1">
    <location>
        <begin position="201"/>
        <end position="210"/>
    </location>
</feature>
<comment type="caution">
    <text evidence="3">The sequence shown here is derived from an EMBL/GenBank/DDBJ whole genome shotgun (WGS) entry which is preliminary data.</text>
</comment>
<evidence type="ECO:0000259" key="2">
    <source>
        <dbReference type="PROSITE" id="PS51186"/>
    </source>
</evidence>
<dbReference type="InterPro" id="IPR016181">
    <property type="entry name" value="Acyl_CoA_acyltransferase"/>
</dbReference>
<gene>
    <name evidence="3" type="ORF">KOI35_26765</name>
</gene>
<dbReference type="SUPFAM" id="SSF55729">
    <property type="entry name" value="Acyl-CoA N-acyltransferases (Nat)"/>
    <property type="match status" value="1"/>
</dbReference>
<dbReference type="Proteomes" id="UP001519654">
    <property type="component" value="Unassembled WGS sequence"/>
</dbReference>
<dbReference type="RefSeq" id="WP_215791369.1">
    <property type="nucleotide sequence ID" value="NZ_JAHKKG010000008.1"/>
</dbReference>
<feature type="domain" description="N-acetyltransferase" evidence="2">
    <location>
        <begin position="2"/>
        <end position="174"/>
    </location>
</feature>
<evidence type="ECO:0000313" key="4">
    <source>
        <dbReference type="Proteomes" id="UP001519654"/>
    </source>
</evidence>
<dbReference type="PROSITE" id="PS51186">
    <property type="entry name" value="GNAT"/>
    <property type="match status" value="1"/>
</dbReference>
<proteinExistence type="predicted"/>
<dbReference type="InterPro" id="IPR000182">
    <property type="entry name" value="GNAT_dom"/>
</dbReference>
<dbReference type="Pfam" id="PF00583">
    <property type="entry name" value="Acetyltransf_1"/>
    <property type="match status" value="1"/>
</dbReference>
<evidence type="ECO:0000256" key="1">
    <source>
        <dbReference type="SAM" id="MobiDB-lite"/>
    </source>
</evidence>
<protein>
    <submittedName>
        <fullName evidence="3">GNAT family N-acetyltransferase</fullName>
    </submittedName>
</protein>
<sequence>MVAIDRLTAGELRDRLPQLHPVYRQCFAAPPWSESPAELDDYPARLARHTGYPGAYGFVATDDGELVGAVYGWPAPPDLPDGSDFDRAVRNAITPDVAPLLVAPAAVVAELMVAPAHRRHGIARALLTRFVDAHPRAWLATHPEAPAVALYESLGWIRRAAYIVGDLPLVLYTSETTSPREAALPRESSCRADRPLSQTPVDRRPPSRRI</sequence>
<feature type="region of interest" description="Disordered" evidence="1">
    <location>
        <begin position="178"/>
        <end position="210"/>
    </location>
</feature>
<dbReference type="PANTHER" id="PTHR43072">
    <property type="entry name" value="N-ACETYLTRANSFERASE"/>
    <property type="match status" value="1"/>
</dbReference>
<dbReference type="Gene3D" id="3.40.630.30">
    <property type="match status" value="1"/>
</dbReference>
<name>A0ABS5YUL6_9ACTN</name>
<accession>A0ABS5YUL6</accession>
<organism evidence="3 4">
    <name type="scientific">Paractinoplanes bogorensis</name>
    <dbReference type="NCBI Taxonomy" id="1610840"/>
    <lineage>
        <taxon>Bacteria</taxon>
        <taxon>Bacillati</taxon>
        <taxon>Actinomycetota</taxon>
        <taxon>Actinomycetes</taxon>
        <taxon>Micromonosporales</taxon>
        <taxon>Micromonosporaceae</taxon>
        <taxon>Paractinoplanes</taxon>
    </lineage>
</organism>
<dbReference type="CDD" id="cd04301">
    <property type="entry name" value="NAT_SF"/>
    <property type="match status" value="1"/>
</dbReference>
<reference evidence="3 4" key="1">
    <citation type="submission" date="2021-06" db="EMBL/GenBank/DDBJ databases">
        <title>Actinoplanes lichenicola sp. nov., and Actinoplanes ovalisporus sp. nov., isolated from lichen in Thailand.</title>
        <authorList>
            <person name="Saeng-In P."/>
            <person name="Kanchanasin P."/>
            <person name="Yuki M."/>
            <person name="Kudo T."/>
            <person name="Ohkuma M."/>
            <person name="Phongsopitanun W."/>
            <person name="Tanasupawat S."/>
        </authorList>
    </citation>
    <scope>NUCLEOTIDE SEQUENCE [LARGE SCALE GENOMIC DNA]</scope>
    <source>
        <strain evidence="3 4">NBRC 110975</strain>
    </source>
</reference>
<evidence type="ECO:0000313" key="3">
    <source>
        <dbReference type="EMBL" id="MBU2667115.1"/>
    </source>
</evidence>